<gene>
    <name evidence="2" type="ORF">GUJ93_ZPchr0001g33138</name>
</gene>
<sequence>MLPFGIQLFPDDPPPPAPSCSHRRRPRTLGHPANLPPTPLPAVPVRPHLAYISTSAVRSGRRGSGAPAEEEKRLQREASAEL</sequence>
<dbReference type="Proteomes" id="UP000729402">
    <property type="component" value="Unassembled WGS sequence"/>
</dbReference>
<feature type="compositionally biased region" description="Pro residues" evidence="1">
    <location>
        <begin position="34"/>
        <end position="44"/>
    </location>
</feature>
<dbReference type="EMBL" id="JAAALK010000288">
    <property type="protein sequence ID" value="KAG8053358.1"/>
    <property type="molecule type" value="Genomic_DNA"/>
</dbReference>
<organism evidence="2 3">
    <name type="scientific">Zizania palustris</name>
    <name type="common">Northern wild rice</name>
    <dbReference type="NCBI Taxonomy" id="103762"/>
    <lineage>
        <taxon>Eukaryota</taxon>
        <taxon>Viridiplantae</taxon>
        <taxon>Streptophyta</taxon>
        <taxon>Embryophyta</taxon>
        <taxon>Tracheophyta</taxon>
        <taxon>Spermatophyta</taxon>
        <taxon>Magnoliopsida</taxon>
        <taxon>Liliopsida</taxon>
        <taxon>Poales</taxon>
        <taxon>Poaceae</taxon>
        <taxon>BOP clade</taxon>
        <taxon>Oryzoideae</taxon>
        <taxon>Oryzeae</taxon>
        <taxon>Zizaniinae</taxon>
        <taxon>Zizania</taxon>
    </lineage>
</organism>
<reference evidence="2" key="2">
    <citation type="submission" date="2021-02" db="EMBL/GenBank/DDBJ databases">
        <authorList>
            <person name="Kimball J.A."/>
            <person name="Haas M.W."/>
            <person name="Macchietto M."/>
            <person name="Kono T."/>
            <person name="Duquette J."/>
            <person name="Shao M."/>
        </authorList>
    </citation>
    <scope>NUCLEOTIDE SEQUENCE</scope>
    <source>
        <tissue evidence="2">Fresh leaf tissue</tissue>
    </source>
</reference>
<proteinExistence type="predicted"/>
<evidence type="ECO:0000313" key="2">
    <source>
        <dbReference type="EMBL" id="KAG8053358.1"/>
    </source>
</evidence>
<name>A0A8J5VMG0_ZIZPA</name>
<feature type="region of interest" description="Disordered" evidence="1">
    <location>
        <begin position="1"/>
        <end position="82"/>
    </location>
</feature>
<protein>
    <submittedName>
        <fullName evidence="2">Uncharacterized protein</fullName>
    </submittedName>
</protein>
<comment type="caution">
    <text evidence="2">The sequence shown here is derived from an EMBL/GenBank/DDBJ whole genome shotgun (WGS) entry which is preliminary data.</text>
</comment>
<keyword evidence="3" id="KW-1185">Reference proteome</keyword>
<evidence type="ECO:0000256" key="1">
    <source>
        <dbReference type="SAM" id="MobiDB-lite"/>
    </source>
</evidence>
<evidence type="ECO:0000313" key="3">
    <source>
        <dbReference type="Proteomes" id="UP000729402"/>
    </source>
</evidence>
<accession>A0A8J5VMG0</accession>
<dbReference type="AlphaFoldDB" id="A0A8J5VMG0"/>
<feature type="compositionally biased region" description="Basic and acidic residues" evidence="1">
    <location>
        <begin position="69"/>
        <end position="82"/>
    </location>
</feature>
<reference evidence="2" key="1">
    <citation type="journal article" date="2021" name="bioRxiv">
        <title>Whole Genome Assembly and Annotation of Northern Wild Rice, Zizania palustris L., Supports a Whole Genome Duplication in the Zizania Genus.</title>
        <authorList>
            <person name="Haas M."/>
            <person name="Kono T."/>
            <person name="Macchietto M."/>
            <person name="Millas R."/>
            <person name="McGilp L."/>
            <person name="Shao M."/>
            <person name="Duquette J."/>
            <person name="Hirsch C.N."/>
            <person name="Kimball J."/>
        </authorList>
    </citation>
    <scope>NUCLEOTIDE SEQUENCE</scope>
    <source>
        <tissue evidence="2">Fresh leaf tissue</tissue>
    </source>
</reference>